<sequence length="211" mass="22324">MAGRRDVRVCVFGDSFVAGVGDPKSLGWVGRVAARTPPSTGVELTAYPLGVRGEATEEVVVRMPMESAPRFARGDEHRVVLAPGVADAHRGVAVARSVAALEFGLSSLSVPALVVGPPPVGDDAMVARIGELDAAWADLCERRDVPYIATFGPLSAKDAWRTARADDGLHPDQTGYGLLAYLVLNGGWYPWLGVEAPLTPVKDRRAPRATS</sequence>
<dbReference type="Gene3D" id="3.40.50.1110">
    <property type="entry name" value="SGNH hydrolase"/>
    <property type="match status" value="1"/>
</dbReference>
<keyword evidence="3" id="KW-1185">Reference proteome</keyword>
<gene>
    <name evidence="2" type="ORF">SAMN04488563_2735</name>
</gene>
<accession>A0A1H2JIH0</accession>
<dbReference type="RefSeq" id="WP_046771296.1">
    <property type="nucleotide sequence ID" value="NZ_LBMC01000041.1"/>
</dbReference>
<dbReference type="InterPro" id="IPR013830">
    <property type="entry name" value="SGNH_hydro"/>
</dbReference>
<proteinExistence type="predicted"/>
<organism evidence="2 3">
    <name type="scientific">Jiangella alkaliphila</name>
    <dbReference type="NCBI Taxonomy" id="419479"/>
    <lineage>
        <taxon>Bacteria</taxon>
        <taxon>Bacillati</taxon>
        <taxon>Actinomycetota</taxon>
        <taxon>Actinomycetes</taxon>
        <taxon>Jiangellales</taxon>
        <taxon>Jiangellaceae</taxon>
        <taxon>Jiangella</taxon>
    </lineage>
</organism>
<reference evidence="3" key="1">
    <citation type="submission" date="2016-10" db="EMBL/GenBank/DDBJ databases">
        <authorList>
            <person name="Varghese N."/>
            <person name="Submissions S."/>
        </authorList>
    </citation>
    <scope>NUCLEOTIDE SEQUENCE [LARGE SCALE GENOMIC DNA]</scope>
    <source>
        <strain evidence="3">DSM 45079</strain>
    </source>
</reference>
<feature type="domain" description="SGNH hydrolase-type esterase" evidence="1">
    <location>
        <begin position="11"/>
        <end position="177"/>
    </location>
</feature>
<dbReference type="SUPFAM" id="SSF52266">
    <property type="entry name" value="SGNH hydrolase"/>
    <property type="match status" value="1"/>
</dbReference>
<dbReference type="STRING" id="419479.SAMN04488563_2735"/>
<evidence type="ECO:0000259" key="1">
    <source>
        <dbReference type="Pfam" id="PF13472"/>
    </source>
</evidence>
<dbReference type="OrthoDB" id="5196031at2"/>
<dbReference type="Pfam" id="PF13472">
    <property type="entry name" value="Lipase_GDSL_2"/>
    <property type="match status" value="1"/>
</dbReference>
<evidence type="ECO:0000313" key="3">
    <source>
        <dbReference type="Proteomes" id="UP000182977"/>
    </source>
</evidence>
<dbReference type="AlphaFoldDB" id="A0A1H2JIH0"/>
<protein>
    <submittedName>
        <fullName evidence="2">Lysophospholipase L1</fullName>
    </submittedName>
</protein>
<name>A0A1H2JIH0_9ACTN</name>
<dbReference type="EMBL" id="LT629791">
    <property type="protein sequence ID" value="SDU56173.1"/>
    <property type="molecule type" value="Genomic_DNA"/>
</dbReference>
<dbReference type="Proteomes" id="UP000182977">
    <property type="component" value="Chromosome I"/>
</dbReference>
<evidence type="ECO:0000313" key="2">
    <source>
        <dbReference type="EMBL" id="SDU56173.1"/>
    </source>
</evidence>
<dbReference type="InterPro" id="IPR036514">
    <property type="entry name" value="SGNH_hydro_sf"/>
</dbReference>